<feature type="region of interest" description="Disordered" evidence="1">
    <location>
        <begin position="207"/>
        <end position="227"/>
    </location>
</feature>
<dbReference type="RefSeq" id="XP_014537938.1">
    <property type="nucleotide sequence ID" value="XM_014682452.1"/>
</dbReference>
<dbReference type="VEuPathDB" id="FungiDB:PDIP_13250"/>
<organism evidence="2 3">
    <name type="scientific">Penicillium digitatum</name>
    <name type="common">Green mold</name>
    <dbReference type="NCBI Taxonomy" id="36651"/>
    <lineage>
        <taxon>Eukaryota</taxon>
        <taxon>Fungi</taxon>
        <taxon>Dikarya</taxon>
        <taxon>Ascomycota</taxon>
        <taxon>Pezizomycotina</taxon>
        <taxon>Eurotiomycetes</taxon>
        <taxon>Eurotiomycetidae</taxon>
        <taxon>Eurotiales</taxon>
        <taxon>Aspergillaceae</taxon>
        <taxon>Penicillium</taxon>
    </lineage>
</organism>
<evidence type="ECO:0000256" key="1">
    <source>
        <dbReference type="SAM" id="MobiDB-lite"/>
    </source>
</evidence>
<dbReference type="GeneID" id="26229648"/>
<dbReference type="EMBL" id="CP060776">
    <property type="protein sequence ID" value="QQK44836.1"/>
    <property type="molecule type" value="Genomic_DNA"/>
</dbReference>
<evidence type="ECO:0000313" key="3">
    <source>
        <dbReference type="Proteomes" id="UP000595662"/>
    </source>
</evidence>
<dbReference type="AlphaFoldDB" id="A0A7T7BM52"/>
<dbReference type="Proteomes" id="UP000595662">
    <property type="component" value="Chromosome 3"/>
</dbReference>
<sequence>MCHSIIWYYAMCQHQDLGASYQIACHRAFRTGNECTEEQHSTIYLSLIGKCLQCKLEQLILRYSVFREWRREDLLAALNDAFRCSNEDGWTIDDSDAEELDIETWVPQSPRSFADRIENRETRASFHRGPARMPTLVQHSSLHVSSVALVGYTDNYADDEEEYVYEPLPEPRPQMRRSSRSWIPLPTRLVRNQQNPTYLAFISDDDVSDTESLLGTSRPKEDPPTWRSWIPLPVKKVSGQ</sequence>
<proteinExistence type="predicted"/>
<reference evidence="2 3" key="1">
    <citation type="submission" date="2020-08" db="EMBL/GenBank/DDBJ databases">
        <title>The completed genome sequence of the pathogenic ascomycete fungus Penicillium digitatum.</title>
        <authorList>
            <person name="Wang M."/>
        </authorList>
    </citation>
    <scope>NUCLEOTIDE SEQUENCE [LARGE SCALE GENOMIC DNA]</scope>
    <source>
        <strain evidence="2 3">PdW03</strain>
    </source>
</reference>
<accession>A0A7T7BM52</accession>
<protein>
    <submittedName>
        <fullName evidence="2">Uncharacterized protein</fullName>
    </submittedName>
</protein>
<evidence type="ECO:0000313" key="2">
    <source>
        <dbReference type="EMBL" id="QQK44836.1"/>
    </source>
</evidence>
<name>A0A7T7BM52_PENDI</name>
<dbReference type="OMA" id="VFREWRR"/>
<gene>
    <name evidence="2" type="ORF">Pdw03_8737</name>
</gene>
<dbReference type="KEGG" id="pdp:PDIP_13250"/>